<gene>
    <name evidence="7" type="primary">pdxH</name>
    <name evidence="12" type="ORF">Ga0061065_101316</name>
</gene>
<feature type="binding site" evidence="7 9">
    <location>
        <begin position="141"/>
        <end position="142"/>
    </location>
    <ligand>
        <name>FMN</name>
        <dbReference type="ChEBI" id="CHEBI:58210"/>
    </ligand>
</feature>
<dbReference type="OrthoDB" id="9780392at2"/>
<dbReference type="InterPro" id="IPR019740">
    <property type="entry name" value="Pyridox_Oxase_CS"/>
</dbReference>
<comment type="pathway">
    <text evidence="7">Cofactor metabolism; pyridoxal 5'-phosphate salvage; pyridoxal 5'-phosphate from pyridoxamine 5'-phosphate: step 1/1.</text>
</comment>
<protein>
    <recommendedName>
        <fullName evidence="7">Pyridoxine/pyridoxamine 5'-phosphate oxidase</fullName>
        <ecNumber evidence="7">1.4.3.5</ecNumber>
    </recommendedName>
    <alternativeName>
        <fullName evidence="7">PNP/PMP oxidase</fullName>
        <shortName evidence="7">PNPOx</shortName>
    </alternativeName>
    <alternativeName>
        <fullName evidence="7">Pyridoxal 5'-phosphate synthase</fullName>
    </alternativeName>
</protein>
<keyword evidence="13" id="KW-1185">Reference proteome</keyword>
<reference evidence="13" key="1">
    <citation type="submission" date="2015-08" db="EMBL/GenBank/DDBJ databases">
        <authorList>
            <person name="Varghese N."/>
        </authorList>
    </citation>
    <scope>NUCLEOTIDE SEQUENCE [LARGE SCALE GENOMIC DNA]</scope>
    <source>
        <strain evidence="13">JCM 18476</strain>
    </source>
</reference>
<feature type="binding site" evidence="7 9">
    <location>
        <position position="106"/>
    </location>
    <ligand>
        <name>FMN</name>
        <dbReference type="ChEBI" id="CHEBI:58210"/>
    </ligand>
</feature>
<dbReference type="Proteomes" id="UP000182769">
    <property type="component" value="Unassembled WGS sequence"/>
</dbReference>
<comment type="catalytic activity">
    <reaction evidence="7">
        <text>pyridoxine 5'-phosphate + O2 = pyridoxal 5'-phosphate + H2O2</text>
        <dbReference type="Rhea" id="RHEA:15149"/>
        <dbReference type="ChEBI" id="CHEBI:15379"/>
        <dbReference type="ChEBI" id="CHEBI:16240"/>
        <dbReference type="ChEBI" id="CHEBI:58589"/>
        <dbReference type="ChEBI" id="CHEBI:597326"/>
        <dbReference type="EC" id="1.4.3.5"/>
    </reaction>
</comment>
<evidence type="ECO:0000256" key="9">
    <source>
        <dbReference type="PIRSR" id="PIRSR000190-2"/>
    </source>
</evidence>
<feature type="binding site" evidence="7 9">
    <location>
        <position position="186"/>
    </location>
    <ligand>
        <name>FMN</name>
        <dbReference type="ChEBI" id="CHEBI:58210"/>
    </ligand>
</feature>
<comment type="cofactor">
    <cofactor evidence="7 9">
        <name>FMN</name>
        <dbReference type="ChEBI" id="CHEBI:58210"/>
    </cofactor>
    <text evidence="7 9">Binds 1 FMN per subunit.</text>
</comment>
<evidence type="ECO:0000256" key="5">
    <source>
        <dbReference type="ARBA" id="ARBA00023002"/>
    </source>
</evidence>
<feature type="binding site" evidence="8">
    <location>
        <begin position="9"/>
        <end position="12"/>
    </location>
    <ligand>
        <name>substrate</name>
    </ligand>
</feature>
<comment type="similarity">
    <text evidence="1 7">Belongs to the pyridoxamine 5'-phosphate oxidase family.</text>
</comment>
<feature type="binding site" evidence="7 8">
    <location>
        <position position="124"/>
    </location>
    <ligand>
        <name>substrate</name>
    </ligand>
</feature>
<dbReference type="HAMAP" id="MF_01629">
    <property type="entry name" value="PdxH"/>
    <property type="match status" value="1"/>
</dbReference>
<feature type="binding site" evidence="7 9">
    <location>
        <begin position="62"/>
        <end position="67"/>
    </location>
    <ligand>
        <name>FMN</name>
        <dbReference type="ChEBI" id="CHEBI:58210"/>
    </ligand>
</feature>
<evidence type="ECO:0000259" key="10">
    <source>
        <dbReference type="Pfam" id="PF01243"/>
    </source>
</evidence>
<dbReference type="InterPro" id="IPR000659">
    <property type="entry name" value="Pyridox_Oxase"/>
</dbReference>
<feature type="binding site" evidence="7 9">
    <location>
        <position position="84"/>
    </location>
    <ligand>
        <name>FMN</name>
        <dbReference type="ChEBI" id="CHEBI:58210"/>
    </ligand>
</feature>
<dbReference type="PANTHER" id="PTHR10851">
    <property type="entry name" value="PYRIDOXINE-5-PHOSPHATE OXIDASE"/>
    <property type="match status" value="1"/>
</dbReference>
<dbReference type="Pfam" id="PF01243">
    <property type="entry name" value="PNPOx_N"/>
    <property type="match status" value="1"/>
</dbReference>
<evidence type="ECO:0000259" key="11">
    <source>
        <dbReference type="Pfam" id="PF10590"/>
    </source>
</evidence>
<sequence length="214" mass="24104">MNRDLQSLRRDYQFDDLTEEKAGSDPLALFDAWLSQAIEACPDDPTGMLLSTVDADNKPHCRTVLLKQRDASSFTFFTNYNSDKGQDIANNPNVSLTFFWAPLSRQVRIEGVAKKVSREVSEAYFATRPKGSQIAASVSRQSQVIASRDVLSTEFAELEKQYQDSDVPCPENWGGYAVEASTIEFWQGRPSRLHDRIVFTLDDQGSWQAVRKAP</sequence>
<evidence type="ECO:0000256" key="6">
    <source>
        <dbReference type="ARBA" id="ARBA00023096"/>
    </source>
</evidence>
<name>A0A0K6IHD2_9GAMM</name>
<dbReference type="InterPro" id="IPR019576">
    <property type="entry name" value="Pyridoxamine_oxidase_dimer_C"/>
</dbReference>
<keyword evidence="6 7" id="KW-0664">Pyridoxine biosynthesis</keyword>
<dbReference type="NCBIfam" id="TIGR00558">
    <property type="entry name" value="pdxH"/>
    <property type="match status" value="1"/>
</dbReference>
<evidence type="ECO:0000256" key="7">
    <source>
        <dbReference type="HAMAP-Rule" id="MF_01629"/>
    </source>
</evidence>
<dbReference type="GO" id="GO:0010181">
    <property type="term" value="F:FMN binding"/>
    <property type="evidence" value="ECO:0007669"/>
    <property type="project" value="UniProtKB-UniRule"/>
</dbReference>
<feature type="binding site" evidence="7 9">
    <location>
        <position position="196"/>
    </location>
    <ligand>
        <name>FMN</name>
        <dbReference type="ChEBI" id="CHEBI:58210"/>
    </ligand>
</feature>
<dbReference type="EMBL" id="CYHG01000001">
    <property type="protein sequence ID" value="CUB02483.1"/>
    <property type="molecule type" value="Genomic_DNA"/>
</dbReference>
<dbReference type="InterPro" id="IPR012349">
    <property type="entry name" value="Split_barrel_FMN-bd"/>
</dbReference>
<feature type="domain" description="Pyridoxamine 5'-phosphate oxidase N-terminal" evidence="10">
    <location>
        <begin position="35"/>
        <end position="160"/>
    </location>
</feature>
<evidence type="ECO:0000256" key="8">
    <source>
        <dbReference type="PIRSR" id="PIRSR000190-1"/>
    </source>
</evidence>
<keyword evidence="5 7" id="KW-0560">Oxidoreductase</keyword>
<feature type="binding site" evidence="7 8">
    <location>
        <position position="67"/>
    </location>
    <ligand>
        <name>substrate</name>
    </ligand>
</feature>
<comment type="catalytic activity">
    <reaction evidence="7">
        <text>pyridoxamine 5'-phosphate + O2 + H2O = pyridoxal 5'-phosphate + H2O2 + NH4(+)</text>
        <dbReference type="Rhea" id="RHEA:15817"/>
        <dbReference type="ChEBI" id="CHEBI:15377"/>
        <dbReference type="ChEBI" id="CHEBI:15379"/>
        <dbReference type="ChEBI" id="CHEBI:16240"/>
        <dbReference type="ChEBI" id="CHEBI:28938"/>
        <dbReference type="ChEBI" id="CHEBI:58451"/>
        <dbReference type="ChEBI" id="CHEBI:597326"/>
        <dbReference type="EC" id="1.4.3.5"/>
    </reaction>
</comment>
<dbReference type="FunFam" id="2.30.110.10:FF:000020">
    <property type="entry name" value="PNPO isoform 11"/>
    <property type="match status" value="1"/>
</dbReference>
<feature type="binding site" evidence="7 8">
    <location>
        <position position="132"/>
    </location>
    <ligand>
        <name>substrate</name>
    </ligand>
</feature>
<comment type="subunit">
    <text evidence="2 7">Homodimer.</text>
</comment>
<dbReference type="RefSeq" id="WP_055461446.1">
    <property type="nucleotide sequence ID" value="NZ_CYHG01000001.1"/>
</dbReference>
<evidence type="ECO:0000313" key="13">
    <source>
        <dbReference type="Proteomes" id="UP000182769"/>
    </source>
</evidence>
<dbReference type="EC" id="1.4.3.5" evidence="7"/>
<dbReference type="NCBIfam" id="NF004231">
    <property type="entry name" value="PRK05679.1"/>
    <property type="match status" value="1"/>
</dbReference>
<organism evidence="12 13">
    <name type="scientific">Marinomonas fungiae</name>
    <dbReference type="NCBI Taxonomy" id="1137284"/>
    <lineage>
        <taxon>Bacteria</taxon>
        <taxon>Pseudomonadati</taxon>
        <taxon>Pseudomonadota</taxon>
        <taxon>Gammaproteobacteria</taxon>
        <taxon>Oceanospirillales</taxon>
        <taxon>Oceanospirillaceae</taxon>
        <taxon>Marinomonas</taxon>
    </lineage>
</organism>
<keyword evidence="3 7" id="KW-0285">Flavoprotein</keyword>
<dbReference type="PROSITE" id="PS01064">
    <property type="entry name" value="PYRIDOX_OXIDASE"/>
    <property type="match status" value="1"/>
</dbReference>
<evidence type="ECO:0000256" key="4">
    <source>
        <dbReference type="ARBA" id="ARBA00022643"/>
    </source>
</evidence>
<dbReference type="GO" id="GO:0004733">
    <property type="term" value="F:pyridoxamine phosphate oxidase activity"/>
    <property type="evidence" value="ECO:0007669"/>
    <property type="project" value="UniProtKB-UniRule"/>
</dbReference>
<accession>A0A0K6IHD2</accession>
<proteinExistence type="inferred from homology"/>
<keyword evidence="4 7" id="KW-0288">FMN</keyword>
<feature type="binding site" evidence="7 8">
    <location>
        <begin position="192"/>
        <end position="194"/>
    </location>
    <ligand>
        <name>substrate</name>
    </ligand>
</feature>
<dbReference type="GO" id="GO:0008615">
    <property type="term" value="P:pyridoxine biosynthetic process"/>
    <property type="evidence" value="ECO:0007669"/>
    <property type="project" value="UniProtKB-UniRule"/>
</dbReference>
<comment type="function">
    <text evidence="7">Catalyzes the oxidation of either pyridoxine 5'-phosphate (PNP) or pyridoxamine 5'-phosphate (PMP) into pyridoxal 5'-phosphate (PLP).</text>
</comment>
<evidence type="ECO:0000256" key="2">
    <source>
        <dbReference type="ARBA" id="ARBA00011738"/>
    </source>
</evidence>
<dbReference type="Gene3D" id="2.30.110.10">
    <property type="entry name" value="Electron Transport, Fmn-binding Protein, Chain A"/>
    <property type="match status" value="1"/>
</dbReference>
<dbReference type="PANTHER" id="PTHR10851:SF0">
    <property type="entry name" value="PYRIDOXINE-5'-PHOSPHATE OXIDASE"/>
    <property type="match status" value="1"/>
</dbReference>
<dbReference type="UniPathway" id="UPA01068">
    <property type="reaction ID" value="UER00304"/>
</dbReference>
<feature type="domain" description="Pyridoxine 5'-phosphate oxidase dimerisation C-terminal" evidence="11">
    <location>
        <begin position="173"/>
        <end position="214"/>
    </location>
</feature>
<evidence type="ECO:0000256" key="1">
    <source>
        <dbReference type="ARBA" id="ARBA00007301"/>
    </source>
</evidence>
<comment type="pathway">
    <text evidence="7">Cofactor metabolism; pyridoxal 5'-phosphate salvage; pyridoxal 5'-phosphate from pyridoxine 5'-phosphate: step 1/1.</text>
</comment>
<feature type="binding site" evidence="7 9">
    <location>
        <begin position="77"/>
        <end position="78"/>
    </location>
    <ligand>
        <name>FMN</name>
        <dbReference type="ChEBI" id="CHEBI:58210"/>
    </ligand>
</feature>
<dbReference type="InterPro" id="IPR011576">
    <property type="entry name" value="Pyridox_Oxase_N"/>
</dbReference>
<feature type="binding site" evidence="7 8">
    <location>
        <position position="128"/>
    </location>
    <ligand>
        <name>substrate</name>
    </ligand>
</feature>
<evidence type="ECO:0000313" key="12">
    <source>
        <dbReference type="EMBL" id="CUB02483.1"/>
    </source>
</evidence>
<dbReference type="STRING" id="1137284.GCA_001418205_00317"/>
<evidence type="ECO:0000256" key="3">
    <source>
        <dbReference type="ARBA" id="ARBA00022630"/>
    </source>
</evidence>
<dbReference type="SUPFAM" id="SSF50475">
    <property type="entry name" value="FMN-binding split barrel"/>
    <property type="match status" value="1"/>
</dbReference>
<comment type="caution">
    <text evidence="7">Lacks conserved residue(s) required for the propagation of feature annotation.</text>
</comment>
<dbReference type="Pfam" id="PF10590">
    <property type="entry name" value="PNP_phzG_C"/>
    <property type="match status" value="1"/>
</dbReference>
<dbReference type="PIRSF" id="PIRSF000190">
    <property type="entry name" value="Pyd_amn-ph_oxd"/>
    <property type="match status" value="1"/>
</dbReference>
<dbReference type="AlphaFoldDB" id="A0A0K6IHD2"/>